<reference evidence="2" key="1">
    <citation type="submission" date="2016-06" db="EMBL/GenBank/DDBJ databases">
        <authorList>
            <person name="Sutton G."/>
            <person name="Brinkac L."/>
            <person name="Sanka R."/>
            <person name="Adams M."/>
            <person name="Lau E."/>
            <person name="Sam S."/>
            <person name="Sreng N."/>
            <person name="Him V."/>
            <person name="Kerleguer A."/>
            <person name="Cheng S."/>
        </authorList>
    </citation>
    <scope>NUCLEOTIDE SEQUENCE [LARGE SCALE GENOMIC DNA]</scope>
    <source>
        <strain evidence="2">E1876</strain>
    </source>
</reference>
<evidence type="ECO:0000313" key="1">
    <source>
        <dbReference type="EMBL" id="OBI24287.1"/>
    </source>
</evidence>
<organism evidence="1 2">
    <name type="scientific">Mycolicibacter sinensis (strain JDM601)</name>
    <name type="common">Mycobacterium sinense</name>
    <dbReference type="NCBI Taxonomy" id="875328"/>
    <lineage>
        <taxon>Bacteria</taxon>
        <taxon>Bacillati</taxon>
        <taxon>Actinomycetota</taxon>
        <taxon>Actinomycetes</taxon>
        <taxon>Mycobacteriales</taxon>
        <taxon>Mycobacteriaceae</taxon>
        <taxon>Mycolicibacter</taxon>
    </lineage>
</organism>
<proteinExistence type="predicted"/>
<dbReference type="EMBL" id="LZKG01000173">
    <property type="protein sequence ID" value="OBI24287.1"/>
    <property type="molecule type" value="Genomic_DNA"/>
</dbReference>
<protein>
    <submittedName>
        <fullName evidence="1">Uncharacterized protein</fullName>
    </submittedName>
</protein>
<dbReference type="RefSeq" id="WP_065019521.1">
    <property type="nucleotide sequence ID" value="NZ_LZKG01000173.1"/>
</dbReference>
<sequence length="119" mass="12993">MSQPISIETDTAAAEAHAWRTYAQELEDYGKNHAMPLEELHAAVGDRYGSYVAAKSHEYAAREAAYARAAAEARAHADKLDRTRQTFQGTDDDSAARIRNVLDDASTRQINAIVGDDGV</sequence>
<dbReference type="Proteomes" id="UP000093943">
    <property type="component" value="Unassembled WGS sequence"/>
</dbReference>
<accession>A0A1A2XGR3</accession>
<comment type="caution">
    <text evidence="1">The sequence shown here is derived from an EMBL/GenBank/DDBJ whole genome shotgun (WGS) entry which is preliminary data.</text>
</comment>
<name>A0A1A2XGR3_MYCSD</name>
<dbReference type="AlphaFoldDB" id="A0A1A2XGR3"/>
<evidence type="ECO:0000313" key="2">
    <source>
        <dbReference type="Proteomes" id="UP000093943"/>
    </source>
</evidence>
<gene>
    <name evidence="1" type="ORF">A5710_00810</name>
</gene>